<evidence type="ECO:0000256" key="13">
    <source>
        <dbReference type="ARBA" id="ARBA00023319"/>
    </source>
</evidence>
<evidence type="ECO:0000256" key="16">
    <source>
        <dbReference type="SAM" id="SignalP"/>
    </source>
</evidence>
<keyword evidence="9 15" id="KW-1133">Transmembrane helix</keyword>
<feature type="transmembrane region" description="Helical" evidence="15">
    <location>
        <begin position="584"/>
        <end position="608"/>
    </location>
</feature>
<keyword evidence="11" id="KW-1015">Disulfide bond</keyword>
<dbReference type="InterPro" id="IPR002165">
    <property type="entry name" value="Plexin_repeat"/>
</dbReference>
<feature type="chain" id="PRO_5025466326" evidence="16">
    <location>
        <begin position="21"/>
        <end position="661"/>
    </location>
</feature>
<keyword evidence="19" id="KW-1185">Reference proteome</keyword>
<accession>A0A669E8K9</accession>
<protein>
    <submittedName>
        <fullName evidence="18">Semaphorin 4B</fullName>
    </submittedName>
</protein>
<keyword evidence="6 16" id="KW-0732">Signal</keyword>
<keyword evidence="10 15" id="KW-0472">Membrane</keyword>
<dbReference type="GO" id="GO:0045499">
    <property type="term" value="F:chemorepellent activity"/>
    <property type="evidence" value="ECO:0007669"/>
    <property type="project" value="TreeGrafter"/>
</dbReference>
<evidence type="ECO:0000256" key="8">
    <source>
        <dbReference type="ARBA" id="ARBA00022902"/>
    </source>
</evidence>
<dbReference type="Gene3D" id="3.30.1680.10">
    <property type="entry name" value="ligand-binding face of the semaphorins, domain 2"/>
    <property type="match status" value="1"/>
</dbReference>
<evidence type="ECO:0000259" key="17">
    <source>
        <dbReference type="PROSITE" id="PS51004"/>
    </source>
</evidence>
<evidence type="ECO:0000256" key="1">
    <source>
        <dbReference type="ARBA" id="ARBA00004479"/>
    </source>
</evidence>
<dbReference type="SMART" id="SM00423">
    <property type="entry name" value="PSI"/>
    <property type="match status" value="1"/>
</dbReference>
<evidence type="ECO:0000256" key="9">
    <source>
        <dbReference type="ARBA" id="ARBA00022989"/>
    </source>
</evidence>
<dbReference type="InterPro" id="IPR015943">
    <property type="entry name" value="WD40/YVTN_repeat-like_dom_sf"/>
</dbReference>
<keyword evidence="13" id="KW-0393">Immunoglobulin domain</keyword>
<dbReference type="GO" id="GO:0007411">
    <property type="term" value="P:axon guidance"/>
    <property type="evidence" value="ECO:0007669"/>
    <property type="project" value="UniProtKB-ARBA"/>
</dbReference>
<dbReference type="Pfam" id="PF01403">
    <property type="entry name" value="Sema"/>
    <property type="match status" value="1"/>
</dbReference>
<comment type="similarity">
    <text evidence="2">Belongs to the semaphorin family.</text>
</comment>
<keyword evidence="12" id="KW-0325">Glycoprotein</keyword>
<dbReference type="InterPro" id="IPR001627">
    <property type="entry name" value="Semap_dom"/>
</dbReference>
<dbReference type="SUPFAM" id="SSF103575">
    <property type="entry name" value="Plexin repeat"/>
    <property type="match status" value="1"/>
</dbReference>
<dbReference type="PANTHER" id="PTHR11036">
    <property type="entry name" value="SEMAPHORIN"/>
    <property type="match status" value="1"/>
</dbReference>
<keyword evidence="3" id="KW-0217">Developmental protein</keyword>
<dbReference type="PANTHER" id="PTHR11036:SF14">
    <property type="entry name" value="SEMAPHORIN-4B"/>
    <property type="match status" value="1"/>
</dbReference>
<feature type="domain" description="Sema" evidence="17">
    <location>
        <begin position="1"/>
        <end position="422"/>
    </location>
</feature>
<evidence type="ECO:0000256" key="5">
    <source>
        <dbReference type="ARBA" id="ARBA00022692"/>
    </source>
</evidence>
<evidence type="ECO:0000313" key="19">
    <source>
        <dbReference type="Proteomes" id="UP000005207"/>
    </source>
</evidence>
<evidence type="ECO:0000256" key="7">
    <source>
        <dbReference type="ARBA" id="ARBA00022782"/>
    </source>
</evidence>
<dbReference type="GO" id="GO:0005886">
    <property type="term" value="C:plasma membrane"/>
    <property type="evidence" value="ECO:0007669"/>
    <property type="project" value="TreeGrafter"/>
</dbReference>
<keyword evidence="8" id="KW-0524">Neurogenesis</keyword>
<keyword evidence="4" id="KW-0597">Phosphoprotein</keyword>
<dbReference type="Pfam" id="PF01437">
    <property type="entry name" value="PSI"/>
    <property type="match status" value="1"/>
</dbReference>
<dbReference type="Gene3D" id="2.130.10.10">
    <property type="entry name" value="YVTN repeat-like/Quinoprotein amine dehydrogenase"/>
    <property type="match status" value="1"/>
</dbReference>
<dbReference type="GO" id="GO:0030335">
    <property type="term" value="P:positive regulation of cell migration"/>
    <property type="evidence" value="ECO:0007669"/>
    <property type="project" value="TreeGrafter"/>
</dbReference>
<gene>
    <name evidence="18" type="primary">SEMA4B</name>
</gene>
<dbReference type="InterPro" id="IPR016201">
    <property type="entry name" value="PSI"/>
</dbReference>
<comment type="caution">
    <text evidence="14">Lacks conserved residue(s) required for the propagation of feature annotation.</text>
</comment>
<evidence type="ECO:0000313" key="18">
    <source>
        <dbReference type="Ensembl" id="ENSONIP00000067277.1"/>
    </source>
</evidence>
<evidence type="ECO:0000256" key="10">
    <source>
        <dbReference type="ARBA" id="ARBA00023136"/>
    </source>
</evidence>
<dbReference type="GO" id="GO:0071526">
    <property type="term" value="P:semaphorin-plexin signaling pathway"/>
    <property type="evidence" value="ECO:0007669"/>
    <property type="project" value="TreeGrafter"/>
</dbReference>
<dbReference type="FunFam" id="2.130.10.10:FF:000033">
    <property type="entry name" value="Semaphorin 4B"/>
    <property type="match status" value="1"/>
</dbReference>
<dbReference type="GO" id="GO:0001755">
    <property type="term" value="P:neural crest cell migration"/>
    <property type="evidence" value="ECO:0007669"/>
    <property type="project" value="TreeGrafter"/>
</dbReference>
<dbReference type="Ensembl" id="ENSONIT00000033334.1">
    <property type="protein sequence ID" value="ENSONIP00000067277.1"/>
    <property type="gene ID" value="ENSONIG00000002592.2"/>
</dbReference>
<evidence type="ECO:0000256" key="4">
    <source>
        <dbReference type="ARBA" id="ARBA00022553"/>
    </source>
</evidence>
<feature type="signal peptide" evidence="16">
    <location>
        <begin position="1"/>
        <end position="20"/>
    </location>
</feature>
<reference evidence="19" key="1">
    <citation type="submission" date="2012-01" db="EMBL/GenBank/DDBJ databases">
        <title>The Genome Sequence of Oreochromis niloticus (Nile Tilapia).</title>
        <authorList>
            <consortium name="Broad Institute Genome Assembly Team"/>
            <consortium name="Broad Institute Sequencing Platform"/>
            <person name="Di Palma F."/>
            <person name="Johnson J."/>
            <person name="Lander E.S."/>
            <person name="Lindblad-Toh K."/>
        </authorList>
    </citation>
    <scope>NUCLEOTIDE SEQUENCE [LARGE SCALE GENOMIC DNA]</scope>
</reference>
<reference evidence="18" key="2">
    <citation type="submission" date="2025-08" db="UniProtKB">
        <authorList>
            <consortium name="Ensembl"/>
        </authorList>
    </citation>
    <scope>IDENTIFICATION</scope>
</reference>
<dbReference type="AlphaFoldDB" id="A0A669E8K9"/>
<evidence type="ECO:0000256" key="11">
    <source>
        <dbReference type="ARBA" id="ARBA00023157"/>
    </source>
</evidence>
<keyword evidence="5 15" id="KW-0812">Transmembrane</keyword>
<dbReference type="SUPFAM" id="SSF101912">
    <property type="entry name" value="Sema domain"/>
    <property type="match status" value="1"/>
</dbReference>
<name>A0A669E8K9_ORENI</name>
<evidence type="ECO:0000256" key="14">
    <source>
        <dbReference type="PROSITE-ProRule" id="PRU00352"/>
    </source>
</evidence>
<keyword evidence="7" id="KW-0221">Differentiation</keyword>
<dbReference type="GeneTree" id="ENSGT00940000154870"/>
<organism evidence="18 19">
    <name type="scientific">Oreochromis niloticus</name>
    <name type="common">Nile tilapia</name>
    <name type="synonym">Tilapia nilotica</name>
    <dbReference type="NCBI Taxonomy" id="8128"/>
    <lineage>
        <taxon>Eukaryota</taxon>
        <taxon>Metazoa</taxon>
        <taxon>Chordata</taxon>
        <taxon>Craniata</taxon>
        <taxon>Vertebrata</taxon>
        <taxon>Euteleostomi</taxon>
        <taxon>Actinopterygii</taxon>
        <taxon>Neopterygii</taxon>
        <taxon>Teleostei</taxon>
        <taxon>Neoteleostei</taxon>
        <taxon>Acanthomorphata</taxon>
        <taxon>Ovalentaria</taxon>
        <taxon>Cichlomorphae</taxon>
        <taxon>Cichliformes</taxon>
        <taxon>Cichlidae</taxon>
        <taxon>African cichlids</taxon>
        <taxon>Pseudocrenilabrinae</taxon>
        <taxon>Oreochromini</taxon>
        <taxon>Oreochromis</taxon>
    </lineage>
</organism>
<sequence length="661" mass="75194">STIYHMTYLGFLSLLQLTWGTPAGKRDECSFKGKNLETDCFNYIKILLRLNSTHLYVCGTYAFSPVCAYINTSTFTLERAEEGEVMMEDGRSRCPFNPEYKSTAIIVDGELYTGTVSNFQGNEPVIYKSLGQGTALKTENSLKWLQDPVFVGSAYIEESQPIGNSVGDDDKIYFFFSEAGKEFDFFDNTIVSRIARVCKGDKGGERVLQKKWTTFLKAQLLCSLPDDGFPFNIIQDMFVLKPTGDSWESTVFYGVFTSQWYKGASGSSAVCAFTMEQVKKAFSGRYREVNRETQQWYTYNHPVPEPRPGSSLHMPDKVLNFVKDHFLMDSAIRSTPLLLKRSVRYTQIAVHKIQGMERAYDVLFIGTDDGKLHKAINANDKMHIIEEMILFAEPQPVQHIELDPQRGLLFVSSYSGLVEVPVANCSNYLSCGECVLSRDPYCAWTGQLCQDVRMAPPDRPVASRGSPCQLITIPANTFRVLPCKLRSNLAQRRWRYSDSASQFLYATPEGNLVVVAQSERIETYQCWSEEEGFHQLLANYCVRAEPRQESTTLIGHSRTPHITREETIILPGESRSEQVHTKTYWNELIVVCALLAFSLVVFSLFVIYRNRDHMKSMLNHKHICPHSLNKRHDCMRINKMKAEAEEENTPHHCLNEKGLQG</sequence>
<dbReference type="InterPro" id="IPR027231">
    <property type="entry name" value="Semaphorin"/>
</dbReference>
<dbReference type="Proteomes" id="UP000005207">
    <property type="component" value="Linkage group LG1"/>
</dbReference>
<dbReference type="SMART" id="SM00630">
    <property type="entry name" value="Sema"/>
    <property type="match status" value="1"/>
</dbReference>
<dbReference type="PROSITE" id="PS51004">
    <property type="entry name" value="SEMA"/>
    <property type="match status" value="1"/>
</dbReference>
<dbReference type="GO" id="GO:0030215">
    <property type="term" value="F:semaphorin receptor binding"/>
    <property type="evidence" value="ECO:0007669"/>
    <property type="project" value="InterPro"/>
</dbReference>
<comment type="subcellular location">
    <subcellularLocation>
        <location evidence="1">Membrane</location>
        <topology evidence="1">Single-pass type I membrane protein</topology>
    </subcellularLocation>
</comment>
<evidence type="ECO:0000256" key="15">
    <source>
        <dbReference type="SAM" id="Phobius"/>
    </source>
</evidence>
<dbReference type="InterPro" id="IPR036352">
    <property type="entry name" value="Semap_dom_sf"/>
</dbReference>
<reference evidence="18" key="3">
    <citation type="submission" date="2025-09" db="UniProtKB">
        <authorList>
            <consortium name="Ensembl"/>
        </authorList>
    </citation>
    <scope>IDENTIFICATION</scope>
</reference>
<evidence type="ECO:0000256" key="6">
    <source>
        <dbReference type="ARBA" id="ARBA00022729"/>
    </source>
</evidence>
<evidence type="ECO:0000256" key="12">
    <source>
        <dbReference type="ARBA" id="ARBA00023180"/>
    </source>
</evidence>
<evidence type="ECO:0000256" key="2">
    <source>
        <dbReference type="ARBA" id="ARBA00009492"/>
    </source>
</evidence>
<evidence type="ECO:0000256" key="3">
    <source>
        <dbReference type="ARBA" id="ARBA00022473"/>
    </source>
</evidence>
<proteinExistence type="inferred from homology"/>